<organism evidence="8 9">
    <name type="scientific">Fusarium torreyae</name>
    <dbReference type="NCBI Taxonomy" id="1237075"/>
    <lineage>
        <taxon>Eukaryota</taxon>
        <taxon>Fungi</taxon>
        <taxon>Dikarya</taxon>
        <taxon>Ascomycota</taxon>
        <taxon>Pezizomycotina</taxon>
        <taxon>Sordariomycetes</taxon>
        <taxon>Hypocreomycetidae</taxon>
        <taxon>Hypocreales</taxon>
        <taxon>Nectriaceae</taxon>
        <taxon>Fusarium</taxon>
    </lineage>
</organism>
<keyword evidence="5" id="KW-0539">Nucleus</keyword>
<comment type="caution">
    <text evidence="8">The sequence shown here is derived from an EMBL/GenBank/DDBJ whole genome shotgun (WGS) entry which is preliminary data.</text>
</comment>
<accession>A0A9W8VFL6</accession>
<keyword evidence="4" id="KW-0804">Transcription</keyword>
<dbReference type="GO" id="GO:0003677">
    <property type="term" value="F:DNA binding"/>
    <property type="evidence" value="ECO:0007669"/>
    <property type="project" value="UniProtKB-KW"/>
</dbReference>
<dbReference type="InterPro" id="IPR007219">
    <property type="entry name" value="XnlR_reg_dom"/>
</dbReference>
<dbReference type="PANTHER" id="PTHR47171">
    <property type="entry name" value="FARA-RELATED"/>
    <property type="match status" value="1"/>
</dbReference>
<protein>
    <recommendedName>
        <fullName evidence="7">Xylanolytic transcriptional activator regulatory domain-containing protein</fullName>
    </recommendedName>
</protein>
<evidence type="ECO:0000313" key="9">
    <source>
        <dbReference type="Proteomes" id="UP001152049"/>
    </source>
</evidence>
<dbReference type="AlphaFoldDB" id="A0A9W8VFL6"/>
<dbReference type="GO" id="GO:0006351">
    <property type="term" value="P:DNA-templated transcription"/>
    <property type="evidence" value="ECO:0007669"/>
    <property type="project" value="InterPro"/>
</dbReference>
<dbReference type="PANTHER" id="PTHR47171:SF2">
    <property type="entry name" value="TRANSCRIPTION FACTOR, PUTATIVE-RELATED"/>
    <property type="match status" value="1"/>
</dbReference>
<evidence type="ECO:0000256" key="4">
    <source>
        <dbReference type="ARBA" id="ARBA00023163"/>
    </source>
</evidence>
<dbReference type="OrthoDB" id="10251155at2759"/>
<evidence type="ECO:0000313" key="8">
    <source>
        <dbReference type="EMBL" id="KAJ4257959.1"/>
    </source>
</evidence>
<feature type="domain" description="Xylanolytic transcriptional activator regulatory" evidence="7">
    <location>
        <begin position="220"/>
        <end position="288"/>
    </location>
</feature>
<sequence>MNGRPYRRKRKRNFSPAIGLDSIATRTPRYSHVVGFSDDHLADLQPADSDVPEQEVSPQRTNETDQAYVGRTDILGDVSFDESLVQGQGQRPGPPPGSSIADSEVLTIHKAFDLPSPVHRDELVQNFMESCWPWTPVVDMAWLADDDGQPVSLLLLQAILVAGSRVATENAWPASETYFQKAKALFFYQHEANPIIAVVTAIVLQWWSPMGPEQVSQSNSGFWLHIATGLAYQLGLHKEPSTGPLSALRRRIWWSLVCRDILISVGVGRPRTINLDDSDVLPPTAEDFHTADTGARLFVAYVSICQILGDVVQSRRRRSLSRTEKQTFEARLYQWVRELQPDLCLFEGTDVKVLRPYDVGSRQLHVVYFVVVIILASSETSKAPSTASLVAASFIAGIHAEFASHDDVRRLGPIFAFHVLTAALSLLKGFKYSLLASCAKQDFTKIYRVLQRLAEKWGSARGLLTPLSTARREAEAHLTLDSMPPIMSDSMRPLFRECGHSTLCPIWDLFWPAVEVPVTDTLASQEHVAPIETTSLALEPAFPMDNETSWDTFMEEYPISFEGFSSVDQYWNELMGS</sequence>
<evidence type="ECO:0000256" key="6">
    <source>
        <dbReference type="SAM" id="MobiDB-lite"/>
    </source>
</evidence>
<name>A0A9W8VFL6_9HYPO</name>
<keyword evidence="3" id="KW-0238">DNA-binding</keyword>
<gene>
    <name evidence="8" type="ORF">NW762_008096</name>
</gene>
<proteinExistence type="predicted"/>
<evidence type="ECO:0000256" key="2">
    <source>
        <dbReference type="ARBA" id="ARBA00023015"/>
    </source>
</evidence>
<keyword evidence="1" id="KW-0862">Zinc</keyword>
<keyword evidence="2" id="KW-0805">Transcription regulation</keyword>
<evidence type="ECO:0000256" key="1">
    <source>
        <dbReference type="ARBA" id="ARBA00022833"/>
    </source>
</evidence>
<evidence type="ECO:0000256" key="5">
    <source>
        <dbReference type="ARBA" id="ARBA00023242"/>
    </source>
</evidence>
<dbReference type="CDD" id="cd12148">
    <property type="entry name" value="fungal_TF_MHR"/>
    <property type="match status" value="1"/>
</dbReference>
<evidence type="ECO:0000256" key="3">
    <source>
        <dbReference type="ARBA" id="ARBA00023125"/>
    </source>
</evidence>
<dbReference type="Proteomes" id="UP001152049">
    <property type="component" value="Unassembled WGS sequence"/>
</dbReference>
<dbReference type="GO" id="GO:0008270">
    <property type="term" value="F:zinc ion binding"/>
    <property type="evidence" value="ECO:0007669"/>
    <property type="project" value="InterPro"/>
</dbReference>
<evidence type="ECO:0000259" key="7">
    <source>
        <dbReference type="SMART" id="SM00906"/>
    </source>
</evidence>
<dbReference type="Pfam" id="PF04082">
    <property type="entry name" value="Fungal_trans"/>
    <property type="match status" value="1"/>
</dbReference>
<dbReference type="EMBL" id="JAOQAZ010000016">
    <property type="protein sequence ID" value="KAJ4257959.1"/>
    <property type="molecule type" value="Genomic_DNA"/>
</dbReference>
<reference evidence="8" key="1">
    <citation type="submission" date="2022-09" db="EMBL/GenBank/DDBJ databases">
        <title>Fusarium specimens isolated from Avocado Roots.</title>
        <authorList>
            <person name="Stajich J."/>
            <person name="Roper C."/>
            <person name="Heimlech-Rivalta G."/>
        </authorList>
    </citation>
    <scope>NUCLEOTIDE SEQUENCE</scope>
    <source>
        <strain evidence="8">CF00136</strain>
    </source>
</reference>
<feature type="region of interest" description="Disordered" evidence="6">
    <location>
        <begin position="41"/>
        <end position="62"/>
    </location>
</feature>
<keyword evidence="9" id="KW-1185">Reference proteome</keyword>
<dbReference type="InterPro" id="IPR052073">
    <property type="entry name" value="Amide_Lactam_Regulators"/>
</dbReference>
<dbReference type="SMART" id="SM00906">
    <property type="entry name" value="Fungal_trans"/>
    <property type="match status" value="1"/>
</dbReference>